<name>A0A2H3DEZ6_ARMGA</name>
<sequence length="571" mass="61392">MQLIFIWTLFALSSYSVAAQDLKPSTTWRSPNITLSKEDRISIASTALNKAVTMLNPSNGQFSDSNYEAGGTLYAQMAEFDRLTSRTTYKDMLKFYFTLAESLQAGLSYGYAAARAYTAYRDPDFLIRAATSWASARRYTISSEQAATGTMETKKFTLASSCSSTLAGGTYFNTDPNDSYLDSLASGMFLVVSALLAEATSNKTYIDAAIESATFIQSHLLAQSNIVLGGIESVSNQSSSCSVYPVVAPHGSGTFIEGLAILAGIPRNTSTESLLRSVVSNVATDLLWQGVDGVYNRFDNGGHYIVRALASLHERNKTSSDLREYMKEYIGVQYNAVVSSSDNDIYGLPWTAPRGTSFDGVNQTSALTVLLGAIQLVHGQSSSNSSTSSVIPTPSVNPNNSSGSASSAKNDVAGIIAGSVIGGIVLLAALIMGTLCLRKLHRQRNNSSSVVDGSSPMLTPFTTTQNMASSGILREHHPINQVKAARFSGVAMREEPPSLQAAENGLVGIGRVDMPTEPTISPGNQVARPENPPLGDRREQTLIEELLRSLNYSISRDRWHAEELPPNYHEG</sequence>
<feature type="signal peptide" evidence="3">
    <location>
        <begin position="1"/>
        <end position="19"/>
    </location>
</feature>
<dbReference type="InParanoid" id="A0A2H3DEZ6"/>
<dbReference type="OrthoDB" id="3016718at2759"/>
<dbReference type="Proteomes" id="UP000217790">
    <property type="component" value="Unassembled WGS sequence"/>
</dbReference>
<dbReference type="InterPro" id="IPR008928">
    <property type="entry name" value="6-hairpin_glycosidase_sf"/>
</dbReference>
<organism evidence="4 5">
    <name type="scientific">Armillaria gallica</name>
    <name type="common">Bulbous honey fungus</name>
    <name type="synonym">Armillaria bulbosa</name>
    <dbReference type="NCBI Taxonomy" id="47427"/>
    <lineage>
        <taxon>Eukaryota</taxon>
        <taxon>Fungi</taxon>
        <taxon>Dikarya</taxon>
        <taxon>Basidiomycota</taxon>
        <taxon>Agaricomycotina</taxon>
        <taxon>Agaricomycetes</taxon>
        <taxon>Agaricomycetidae</taxon>
        <taxon>Agaricales</taxon>
        <taxon>Marasmiineae</taxon>
        <taxon>Physalacriaceae</taxon>
        <taxon>Armillaria</taxon>
    </lineage>
</organism>
<dbReference type="Gene3D" id="1.50.10.20">
    <property type="match status" value="1"/>
</dbReference>
<reference evidence="5" key="1">
    <citation type="journal article" date="2017" name="Nat. Ecol. Evol.">
        <title>Genome expansion and lineage-specific genetic innovations in the forest pathogenic fungi Armillaria.</title>
        <authorList>
            <person name="Sipos G."/>
            <person name="Prasanna A.N."/>
            <person name="Walter M.C."/>
            <person name="O'Connor E."/>
            <person name="Balint B."/>
            <person name="Krizsan K."/>
            <person name="Kiss B."/>
            <person name="Hess J."/>
            <person name="Varga T."/>
            <person name="Slot J."/>
            <person name="Riley R."/>
            <person name="Boka B."/>
            <person name="Rigling D."/>
            <person name="Barry K."/>
            <person name="Lee J."/>
            <person name="Mihaltcheva S."/>
            <person name="LaButti K."/>
            <person name="Lipzen A."/>
            <person name="Waldron R."/>
            <person name="Moloney N.M."/>
            <person name="Sperisen C."/>
            <person name="Kredics L."/>
            <person name="Vagvoelgyi C."/>
            <person name="Patrignani A."/>
            <person name="Fitzpatrick D."/>
            <person name="Nagy I."/>
            <person name="Doyle S."/>
            <person name="Anderson J.B."/>
            <person name="Grigoriev I.V."/>
            <person name="Gueldener U."/>
            <person name="Muensterkoetter M."/>
            <person name="Nagy L.G."/>
        </authorList>
    </citation>
    <scope>NUCLEOTIDE SEQUENCE [LARGE SCALE GENOMIC DNA]</scope>
    <source>
        <strain evidence="5">Ar21-2</strain>
    </source>
</reference>
<dbReference type="EMBL" id="KZ293686">
    <property type="protein sequence ID" value="PBK86056.1"/>
    <property type="molecule type" value="Genomic_DNA"/>
</dbReference>
<dbReference type="STRING" id="47427.A0A2H3DEZ6"/>
<feature type="region of interest" description="Disordered" evidence="1">
    <location>
        <begin position="515"/>
        <end position="536"/>
    </location>
</feature>
<keyword evidence="2" id="KW-0472">Membrane</keyword>
<evidence type="ECO:0000313" key="4">
    <source>
        <dbReference type="EMBL" id="PBK86056.1"/>
    </source>
</evidence>
<feature type="transmembrane region" description="Helical" evidence="2">
    <location>
        <begin position="412"/>
        <end position="437"/>
    </location>
</feature>
<evidence type="ECO:0000256" key="3">
    <source>
        <dbReference type="SAM" id="SignalP"/>
    </source>
</evidence>
<feature type="compositionally biased region" description="Low complexity" evidence="1">
    <location>
        <begin position="381"/>
        <end position="408"/>
    </location>
</feature>
<evidence type="ECO:0000313" key="5">
    <source>
        <dbReference type="Proteomes" id="UP000217790"/>
    </source>
</evidence>
<evidence type="ECO:0000256" key="2">
    <source>
        <dbReference type="SAM" id="Phobius"/>
    </source>
</evidence>
<evidence type="ECO:0000256" key="1">
    <source>
        <dbReference type="SAM" id="MobiDB-lite"/>
    </source>
</evidence>
<protein>
    <recommendedName>
        <fullName evidence="6">Glycoside hydrolase family 76 protein</fullName>
    </recommendedName>
</protein>
<dbReference type="AlphaFoldDB" id="A0A2H3DEZ6"/>
<dbReference type="Pfam" id="PF03663">
    <property type="entry name" value="Glyco_hydro_76"/>
    <property type="match status" value="1"/>
</dbReference>
<feature type="chain" id="PRO_5013628532" description="Glycoside hydrolase family 76 protein" evidence="3">
    <location>
        <begin position="20"/>
        <end position="571"/>
    </location>
</feature>
<dbReference type="SUPFAM" id="SSF48208">
    <property type="entry name" value="Six-hairpin glycosidases"/>
    <property type="match status" value="1"/>
</dbReference>
<keyword evidence="3" id="KW-0732">Signal</keyword>
<keyword evidence="2" id="KW-0812">Transmembrane</keyword>
<keyword evidence="2" id="KW-1133">Transmembrane helix</keyword>
<dbReference type="OMA" id="WNTEELP"/>
<dbReference type="GO" id="GO:0005975">
    <property type="term" value="P:carbohydrate metabolic process"/>
    <property type="evidence" value="ECO:0007669"/>
    <property type="project" value="InterPro"/>
</dbReference>
<keyword evidence="5" id="KW-1185">Reference proteome</keyword>
<evidence type="ECO:0008006" key="6">
    <source>
        <dbReference type="Google" id="ProtNLM"/>
    </source>
</evidence>
<gene>
    <name evidence="4" type="ORF">ARMGADRAFT_1169277</name>
</gene>
<accession>A0A2H3DEZ6</accession>
<feature type="region of interest" description="Disordered" evidence="1">
    <location>
        <begin position="380"/>
        <end position="408"/>
    </location>
</feature>
<proteinExistence type="predicted"/>
<dbReference type="InterPro" id="IPR005198">
    <property type="entry name" value="Glyco_hydro_76"/>
</dbReference>